<keyword evidence="3" id="KW-1185">Reference proteome</keyword>
<dbReference type="PROSITE" id="PS51186">
    <property type="entry name" value="GNAT"/>
    <property type="match status" value="1"/>
</dbReference>
<dbReference type="PANTHER" id="PTHR43792">
    <property type="entry name" value="GNAT FAMILY, PUTATIVE (AFU_ORTHOLOGUE AFUA_3G00765)-RELATED-RELATED"/>
    <property type="match status" value="1"/>
</dbReference>
<proteinExistence type="predicted"/>
<evidence type="ECO:0000313" key="3">
    <source>
        <dbReference type="Proteomes" id="UP000238157"/>
    </source>
</evidence>
<dbReference type="AlphaFoldDB" id="A0A2T0WN42"/>
<dbReference type="GO" id="GO:0016747">
    <property type="term" value="F:acyltransferase activity, transferring groups other than amino-acyl groups"/>
    <property type="evidence" value="ECO:0007669"/>
    <property type="project" value="InterPro"/>
</dbReference>
<dbReference type="EMBL" id="PVTR01000005">
    <property type="protein sequence ID" value="PRY88116.1"/>
    <property type="molecule type" value="Genomic_DNA"/>
</dbReference>
<reference evidence="2 3" key="1">
    <citation type="submission" date="2018-03" db="EMBL/GenBank/DDBJ databases">
        <title>Genomic Encyclopedia of Archaeal and Bacterial Type Strains, Phase II (KMG-II): from individual species to whole genera.</title>
        <authorList>
            <person name="Goeker M."/>
        </authorList>
    </citation>
    <scope>NUCLEOTIDE SEQUENCE [LARGE SCALE GENOMIC DNA]</scope>
    <source>
        <strain evidence="2 3">DSM 27929</strain>
    </source>
</reference>
<evidence type="ECO:0000313" key="2">
    <source>
        <dbReference type="EMBL" id="PRY88116.1"/>
    </source>
</evidence>
<dbReference type="InterPro" id="IPR051531">
    <property type="entry name" value="N-acetyltransferase"/>
</dbReference>
<gene>
    <name evidence="2" type="ORF">CLW00_105237</name>
</gene>
<dbReference type="InterPro" id="IPR000182">
    <property type="entry name" value="GNAT_dom"/>
</dbReference>
<organism evidence="2 3">
    <name type="scientific">Mongoliibacter ruber</name>
    <dbReference type="NCBI Taxonomy" id="1750599"/>
    <lineage>
        <taxon>Bacteria</taxon>
        <taxon>Pseudomonadati</taxon>
        <taxon>Bacteroidota</taxon>
        <taxon>Cytophagia</taxon>
        <taxon>Cytophagales</taxon>
        <taxon>Cyclobacteriaceae</taxon>
        <taxon>Mongoliibacter</taxon>
    </lineage>
</organism>
<keyword evidence="2" id="KW-0808">Transferase</keyword>
<dbReference type="Gene3D" id="3.40.630.30">
    <property type="match status" value="1"/>
</dbReference>
<evidence type="ECO:0000259" key="1">
    <source>
        <dbReference type="PROSITE" id="PS51186"/>
    </source>
</evidence>
<sequence>MDNLLETERLSIRLLNLQDSPFILELLTSKTWLEYIGDRGVKDETTAADYILNGPMASYSSNGYGLFLVVEKSSQEKVGLAGFLKRDELPLADLGFAMLERFEGKGLAKEASKALLAFGKEKWGFEKVCAITTKTNQRSNKLLSSLGFQHVGNFSFYGRLEMMDLYEYEY</sequence>
<dbReference type="PANTHER" id="PTHR43792:SF1">
    <property type="entry name" value="N-ACETYLTRANSFERASE DOMAIN-CONTAINING PROTEIN"/>
    <property type="match status" value="1"/>
</dbReference>
<dbReference type="InterPro" id="IPR016181">
    <property type="entry name" value="Acyl_CoA_acyltransferase"/>
</dbReference>
<protein>
    <submittedName>
        <fullName evidence="2">RimJ/RimL family protein N-acetyltransferase</fullName>
    </submittedName>
</protein>
<name>A0A2T0WN42_9BACT</name>
<feature type="domain" description="N-acetyltransferase" evidence="1">
    <location>
        <begin position="10"/>
        <end position="167"/>
    </location>
</feature>
<dbReference type="RefSeq" id="WP_106133600.1">
    <property type="nucleotide sequence ID" value="NZ_PVTR01000005.1"/>
</dbReference>
<accession>A0A2T0WN42</accession>
<dbReference type="SUPFAM" id="SSF55729">
    <property type="entry name" value="Acyl-CoA N-acyltransferases (Nat)"/>
    <property type="match status" value="1"/>
</dbReference>
<dbReference type="OrthoDB" id="9798081at2"/>
<comment type="caution">
    <text evidence="2">The sequence shown here is derived from an EMBL/GenBank/DDBJ whole genome shotgun (WGS) entry which is preliminary data.</text>
</comment>
<dbReference type="Pfam" id="PF13302">
    <property type="entry name" value="Acetyltransf_3"/>
    <property type="match status" value="1"/>
</dbReference>
<dbReference type="Proteomes" id="UP000238157">
    <property type="component" value="Unassembled WGS sequence"/>
</dbReference>